<dbReference type="FunFam" id="3.40.50.720:FF:000084">
    <property type="entry name" value="Short-chain dehydrogenase reductase"/>
    <property type="match status" value="1"/>
</dbReference>
<dbReference type="InterPro" id="IPR002347">
    <property type="entry name" value="SDR_fam"/>
</dbReference>
<accession>A0A1G9TK65</accession>
<sequence length="263" mass="28065">MENKSLQGKTAIVTGAGSGIGRASALRLAQSGAKVGLVDIKEENAAEVKQAIGDAGGEAIIIEADVSEPIQVEQSVKKVLDTWGQLDFVFANAGVNGHLAPIEDLPVEEWDQTLTNNLKSTFLTVKYAIPAMKSRGGSIVITSSINGNRTFSGIGMSAYSSSKAGQMAFGKMAALELAEYRIRVNIICPGAIETNIRENTHKDQENLKKVKIPVEFPEGNQPLEHGAGKPEQVADLIRFLASDESSHISGTELYIDGTESLLR</sequence>
<dbReference type="PRINTS" id="PR00081">
    <property type="entry name" value="GDHRDH"/>
</dbReference>
<dbReference type="STRING" id="482461.SAMN05216244_2619"/>
<dbReference type="SUPFAM" id="SSF51735">
    <property type="entry name" value="NAD(P)-binding Rossmann-fold domains"/>
    <property type="match status" value="1"/>
</dbReference>
<evidence type="ECO:0000256" key="2">
    <source>
        <dbReference type="ARBA" id="ARBA00023002"/>
    </source>
</evidence>
<dbReference type="GO" id="GO:0008206">
    <property type="term" value="P:bile acid metabolic process"/>
    <property type="evidence" value="ECO:0007669"/>
    <property type="project" value="UniProtKB-ARBA"/>
</dbReference>
<dbReference type="GO" id="GO:0016491">
    <property type="term" value="F:oxidoreductase activity"/>
    <property type="evidence" value="ECO:0007669"/>
    <property type="project" value="UniProtKB-KW"/>
</dbReference>
<keyword evidence="4" id="KW-1185">Reference proteome</keyword>
<dbReference type="CDD" id="cd05233">
    <property type="entry name" value="SDR_c"/>
    <property type="match status" value="1"/>
</dbReference>
<name>A0A1G9TK65_9BACI</name>
<proteinExistence type="inferred from homology"/>
<evidence type="ECO:0000313" key="3">
    <source>
        <dbReference type="EMBL" id="SDM48053.1"/>
    </source>
</evidence>
<dbReference type="RefSeq" id="WP_074599674.1">
    <property type="nucleotide sequence ID" value="NZ_FNHF01000003.1"/>
</dbReference>
<dbReference type="NCBIfam" id="NF004203">
    <property type="entry name" value="PRK05653.2-4"/>
    <property type="match status" value="1"/>
</dbReference>
<dbReference type="AlphaFoldDB" id="A0A1G9TK65"/>
<comment type="similarity">
    <text evidence="1">Belongs to the short-chain dehydrogenases/reductases (SDR) family.</text>
</comment>
<dbReference type="PRINTS" id="PR00080">
    <property type="entry name" value="SDRFAMILY"/>
</dbReference>
<organism evidence="3 4">
    <name type="scientific">Sediminibacillus halophilus</name>
    <dbReference type="NCBI Taxonomy" id="482461"/>
    <lineage>
        <taxon>Bacteria</taxon>
        <taxon>Bacillati</taxon>
        <taxon>Bacillota</taxon>
        <taxon>Bacilli</taxon>
        <taxon>Bacillales</taxon>
        <taxon>Bacillaceae</taxon>
        <taxon>Sediminibacillus</taxon>
    </lineage>
</organism>
<dbReference type="PANTHER" id="PTHR24321:SF8">
    <property type="entry name" value="ESTRADIOL 17-BETA-DEHYDROGENASE 8-RELATED"/>
    <property type="match status" value="1"/>
</dbReference>
<reference evidence="4" key="1">
    <citation type="submission" date="2016-10" db="EMBL/GenBank/DDBJ databases">
        <authorList>
            <person name="Varghese N."/>
            <person name="Submissions S."/>
        </authorList>
    </citation>
    <scope>NUCLEOTIDE SEQUENCE [LARGE SCALE GENOMIC DNA]</scope>
    <source>
        <strain evidence="4">CGMCC 1.6199</strain>
    </source>
</reference>
<evidence type="ECO:0000256" key="1">
    <source>
        <dbReference type="ARBA" id="ARBA00006484"/>
    </source>
</evidence>
<dbReference type="Gene3D" id="3.40.50.720">
    <property type="entry name" value="NAD(P)-binding Rossmann-like Domain"/>
    <property type="match status" value="1"/>
</dbReference>
<dbReference type="Pfam" id="PF13561">
    <property type="entry name" value="adh_short_C2"/>
    <property type="match status" value="1"/>
</dbReference>
<dbReference type="InterPro" id="IPR036291">
    <property type="entry name" value="NAD(P)-bd_dom_sf"/>
</dbReference>
<dbReference type="OrthoDB" id="9803333at2"/>
<dbReference type="PANTHER" id="PTHR24321">
    <property type="entry name" value="DEHYDROGENASES, SHORT CHAIN"/>
    <property type="match status" value="1"/>
</dbReference>
<gene>
    <name evidence="3" type="ORF">SAMN05216244_2619</name>
</gene>
<dbReference type="Proteomes" id="UP000182347">
    <property type="component" value="Unassembled WGS sequence"/>
</dbReference>
<evidence type="ECO:0000313" key="4">
    <source>
        <dbReference type="Proteomes" id="UP000182347"/>
    </source>
</evidence>
<keyword evidence="2" id="KW-0560">Oxidoreductase</keyword>
<protein>
    <submittedName>
        <fullName evidence="3">NAD(P)-dependent dehydrogenase, short-chain alcohol dehydrogenase family</fullName>
    </submittedName>
</protein>
<dbReference type="EMBL" id="FNHF01000003">
    <property type="protein sequence ID" value="SDM48053.1"/>
    <property type="molecule type" value="Genomic_DNA"/>
</dbReference>